<proteinExistence type="predicted"/>
<reference evidence="1 2" key="1">
    <citation type="journal article" date="2019" name="Int. J. Syst. Evol. Microbiol.">
        <title>The Global Catalogue of Microorganisms (GCM) 10K type strain sequencing project: providing services to taxonomists for standard genome sequencing and annotation.</title>
        <authorList>
            <consortium name="The Broad Institute Genomics Platform"/>
            <consortium name="The Broad Institute Genome Sequencing Center for Infectious Disease"/>
            <person name="Wu L."/>
            <person name="Ma J."/>
        </authorList>
    </citation>
    <scope>NUCLEOTIDE SEQUENCE [LARGE SCALE GENOMIC DNA]</scope>
    <source>
        <strain evidence="1 2">IBRC-M 10256</strain>
    </source>
</reference>
<dbReference type="EMBL" id="JBHSAQ010000011">
    <property type="protein sequence ID" value="MFC3959364.1"/>
    <property type="molecule type" value="Genomic_DNA"/>
</dbReference>
<gene>
    <name evidence="1" type="ORF">ACFOUR_13445</name>
</gene>
<accession>A0ABD5NQG2</accession>
<evidence type="ECO:0000313" key="2">
    <source>
        <dbReference type="Proteomes" id="UP001595846"/>
    </source>
</evidence>
<dbReference type="Proteomes" id="UP001595846">
    <property type="component" value="Unassembled WGS sequence"/>
</dbReference>
<sequence length="104" mass="11359">MARVEADDVRLEVPLSVETVRGQGIDRLSVFDANGKLAFEIPVSAADEDVMANKAGVGEGQLLYEQHLGCRPYHGVYTVVATDEDGERLDFVTVEFNCSPDVDE</sequence>
<name>A0ABD5NQG2_9EURY</name>
<evidence type="ECO:0000313" key="1">
    <source>
        <dbReference type="EMBL" id="MFC3959364.1"/>
    </source>
</evidence>
<dbReference type="GeneID" id="73902019"/>
<dbReference type="RefSeq" id="WP_256532913.1">
    <property type="nucleotide sequence ID" value="NZ_CP101824.1"/>
</dbReference>
<organism evidence="1 2">
    <name type="scientific">Halovivax cerinus</name>
    <dbReference type="NCBI Taxonomy" id="1487865"/>
    <lineage>
        <taxon>Archaea</taxon>
        <taxon>Methanobacteriati</taxon>
        <taxon>Methanobacteriota</taxon>
        <taxon>Stenosarchaea group</taxon>
        <taxon>Halobacteria</taxon>
        <taxon>Halobacteriales</taxon>
        <taxon>Natrialbaceae</taxon>
        <taxon>Halovivax</taxon>
    </lineage>
</organism>
<keyword evidence="2" id="KW-1185">Reference proteome</keyword>
<protein>
    <submittedName>
        <fullName evidence="1">Uncharacterized protein</fullName>
    </submittedName>
</protein>
<comment type="caution">
    <text evidence="1">The sequence shown here is derived from an EMBL/GenBank/DDBJ whole genome shotgun (WGS) entry which is preliminary data.</text>
</comment>
<dbReference type="AlphaFoldDB" id="A0ABD5NQG2"/>